<dbReference type="RefSeq" id="WP_255889300.1">
    <property type="nucleotide sequence ID" value="NZ_JAFMZM010000002.1"/>
</dbReference>
<evidence type="ECO:0000259" key="5">
    <source>
        <dbReference type="SMART" id="SM01217"/>
    </source>
</evidence>
<dbReference type="InterPro" id="IPR036962">
    <property type="entry name" value="Glyco_hydro_3_N_sf"/>
</dbReference>
<evidence type="ECO:0000256" key="4">
    <source>
        <dbReference type="RuleBase" id="RU361161"/>
    </source>
</evidence>
<keyword evidence="7" id="KW-1185">Reference proteome</keyword>
<dbReference type="PROSITE" id="PS00775">
    <property type="entry name" value="GLYCOSYL_HYDROL_F3"/>
    <property type="match status" value="1"/>
</dbReference>
<dbReference type="SUPFAM" id="SSF52279">
    <property type="entry name" value="Beta-D-glucan exohydrolase, C-terminal domain"/>
    <property type="match status" value="1"/>
</dbReference>
<keyword evidence="3" id="KW-0119">Carbohydrate metabolism</keyword>
<sequence length="743" mass="78446">MDSSLTPEQRVESLVAAMTLAEKLAQLGGVWDREGGTGGNVAPMEDVFGYSQPFEVGARHGIGHLTRVFGTRPVTPEEGMERLAELQQNLKDSTRLGVPALAHEECLTGFTTLGATVFPTPLAWAATYDPGLVEEMAAAIGTSLRSVGVHQGLAPVLDVVRDHRWGRVEETMGEDPYLVGTLGSAYVRGLQSAGVIATLKHFAGYSASRSGRNHGPVSMGLSELADVVLPPFEMAVRAAGAGSVMNSYSDVDGVPSAADPWLLTDVLRNDWGFTGTVVSDYWSVSFLETMHRVAATPGEAAAAALAAGIDVELPDTRCFGDELAGLIADGRVDEDLVDRAVRRVLHQKLQLGLLDADWSPRPPTTRVDLDPPDHRALARRIAEASVVLLANPEGALPIRPDLRRIALLGPCADDPRAFLGCYSYPNHVLPDHPDLGLGVPVPSVLEALRSDLPEAVISHVGGCSISTDDRSAIPRAVAAAAVADLAIVVVGDQAGLFGRGTSGEGCDVEDLRLPGVQAELVTAVLDTGTPTVLLVVSGRPYALGDFADRAVAVVQAFFPGEEGGPALAGVLTGRTVPSGKLPVQVPARAGGQPHTYLHALLGEPDLGVSSLDGRPLYPFGHGLSYTTFAYSDLRLSRTQVDPDSETEISCLVRNTGNCAGTEVAQLYVSHPVARVARPVLQLAGYARVTLDPGEGSRVAFQLPARRTAYTDRHYRRLVDPGVVTVLVGPSSADLPLRGELCIR</sequence>
<dbReference type="PANTHER" id="PTHR42715">
    <property type="entry name" value="BETA-GLUCOSIDASE"/>
    <property type="match status" value="1"/>
</dbReference>
<dbReference type="SMART" id="SM01217">
    <property type="entry name" value="Fn3_like"/>
    <property type="match status" value="1"/>
</dbReference>
<dbReference type="InterPro" id="IPR013783">
    <property type="entry name" value="Ig-like_fold"/>
</dbReference>
<keyword evidence="2 4" id="KW-0378">Hydrolase</keyword>
<dbReference type="InterPro" id="IPR036881">
    <property type="entry name" value="Glyco_hydro_3_C_sf"/>
</dbReference>
<dbReference type="Gene3D" id="3.40.50.1700">
    <property type="entry name" value="Glycoside hydrolase family 3 C-terminal domain"/>
    <property type="match status" value="1"/>
</dbReference>
<accession>A0ABW2NBW1</accession>
<dbReference type="SUPFAM" id="SSF51445">
    <property type="entry name" value="(Trans)glycosidases"/>
    <property type="match status" value="1"/>
</dbReference>
<dbReference type="Pfam" id="PF00933">
    <property type="entry name" value="Glyco_hydro_3"/>
    <property type="match status" value="1"/>
</dbReference>
<evidence type="ECO:0000256" key="1">
    <source>
        <dbReference type="ARBA" id="ARBA00005336"/>
    </source>
</evidence>
<dbReference type="Gene3D" id="3.20.20.300">
    <property type="entry name" value="Glycoside hydrolase, family 3, N-terminal domain"/>
    <property type="match status" value="1"/>
</dbReference>
<name>A0ABW2NBW1_9ACTN</name>
<dbReference type="Pfam" id="PF14310">
    <property type="entry name" value="Fn3-like"/>
    <property type="match status" value="1"/>
</dbReference>
<dbReference type="Proteomes" id="UP001596524">
    <property type="component" value="Unassembled WGS sequence"/>
</dbReference>
<dbReference type="InterPro" id="IPR002772">
    <property type="entry name" value="Glyco_hydro_3_C"/>
</dbReference>
<organism evidence="6 7">
    <name type="scientific">Nocardioides astragali</name>
    <dbReference type="NCBI Taxonomy" id="1776736"/>
    <lineage>
        <taxon>Bacteria</taxon>
        <taxon>Bacillati</taxon>
        <taxon>Actinomycetota</taxon>
        <taxon>Actinomycetes</taxon>
        <taxon>Propionibacteriales</taxon>
        <taxon>Nocardioidaceae</taxon>
        <taxon>Nocardioides</taxon>
    </lineage>
</organism>
<dbReference type="PANTHER" id="PTHR42715:SF10">
    <property type="entry name" value="BETA-GLUCOSIDASE"/>
    <property type="match status" value="1"/>
</dbReference>
<evidence type="ECO:0000313" key="7">
    <source>
        <dbReference type="Proteomes" id="UP001596524"/>
    </source>
</evidence>
<comment type="similarity">
    <text evidence="1 4">Belongs to the glycosyl hydrolase 3 family.</text>
</comment>
<gene>
    <name evidence="6" type="ORF">ACFQO6_23995</name>
</gene>
<evidence type="ECO:0000313" key="6">
    <source>
        <dbReference type="EMBL" id="MFC7363355.1"/>
    </source>
</evidence>
<proteinExistence type="inferred from homology"/>
<dbReference type="InterPro" id="IPR001764">
    <property type="entry name" value="Glyco_hydro_3_N"/>
</dbReference>
<evidence type="ECO:0000256" key="2">
    <source>
        <dbReference type="ARBA" id="ARBA00022801"/>
    </source>
</evidence>
<comment type="caution">
    <text evidence="6">The sequence shown here is derived from an EMBL/GenBank/DDBJ whole genome shotgun (WGS) entry which is preliminary data.</text>
</comment>
<feature type="domain" description="Fibronectin type III-like" evidence="5">
    <location>
        <begin position="662"/>
        <end position="731"/>
    </location>
</feature>
<dbReference type="InterPro" id="IPR019800">
    <property type="entry name" value="Glyco_hydro_3_AS"/>
</dbReference>
<keyword evidence="4" id="KW-0326">Glycosidase</keyword>
<dbReference type="PRINTS" id="PR00133">
    <property type="entry name" value="GLHYDRLASE3"/>
</dbReference>
<evidence type="ECO:0000256" key="3">
    <source>
        <dbReference type="ARBA" id="ARBA00023277"/>
    </source>
</evidence>
<dbReference type="Gene3D" id="2.60.40.10">
    <property type="entry name" value="Immunoglobulins"/>
    <property type="match status" value="1"/>
</dbReference>
<dbReference type="InterPro" id="IPR050288">
    <property type="entry name" value="Cellulose_deg_GH3"/>
</dbReference>
<dbReference type="Pfam" id="PF01915">
    <property type="entry name" value="Glyco_hydro_3_C"/>
    <property type="match status" value="1"/>
</dbReference>
<dbReference type="EMBL" id="JBHTCH010000030">
    <property type="protein sequence ID" value="MFC7363355.1"/>
    <property type="molecule type" value="Genomic_DNA"/>
</dbReference>
<protein>
    <submittedName>
        <fullName evidence="6">Beta-glucosidase</fullName>
    </submittedName>
</protein>
<dbReference type="InterPro" id="IPR026891">
    <property type="entry name" value="Fn3-like"/>
</dbReference>
<dbReference type="InterPro" id="IPR017853">
    <property type="entry name" value="GH"/>
</dbReference>
<reference evidence="7" key="1">
    <citation type="journal article" date="2019" name="Int. J. Syst. Evol. Microbiol.">
        <title>The Global Catalogue of Microorganisms (GCM) 10K type strain sequencing project: providing services to taxonomists for standard genome sequencing and annotation.</title>
        <authorList>
            <consortium name="The Broad Institute Genomics Platform"/>
            <consortium name="The Broad Institute Genome Sequencing Center for Infectious Disease"/>
            <person name="Wu L."/>
            <person name="Ma J."/>
        </authorList>
    </citation>
    <scope>NUCLEOTIDE SEQUENCE [LARGE SCALE GENOMIC DNA]</scope>
    <source>
        <strain evidence="7">FCH27</strain>
    </source>
</reference>